<organism evidence="1">
    <name type="scientific">Micromonospora sp. HUAS YX12</name>
    <dbReference type="NCBI Taxonomy" id="3156396"/>
    <lineage>
        <taxon>Bacteria</taxon>
        <taxon>Bacillati</taxon>
        <taxon>Actinomycetota</taxon>
        <taxon>Actinomycetes</taxon>
        <taxon>Micromonosporales</taxon>
        <taxon>Micromonosporaceae</taxon>
        <taxon>Micromonospora</taxon>
    </lineage>
</organism>
<evidence type="ECO:0000313" key="1">
    <source>
        <dbReference type="EMBL" id="XBT79789.1"/>
    </source>
</evidence>
<evidence type="ECO:0008006" key="2">
    <source>
        <dbReference type="Google" id="ProtNLM"/>
    </source>
</evidence>
<dbReference type="EMBL" id="CP157974">
    <property type="protein sequence ID" value="XBT79789.1"/>
    <property type="molecule type" value="Genomic_DNA"/>
</dbReference>
<name>A0AAU7QUP7_9ACTN</name>
<proteinExistence type="predicted"/>
<dbReference type="RefSeq" id="WP_349876267.1">
    <property type="nucleotide sequence ID" value="NZ_CP157974.1"/>
</dbReference>
<reference evidence="1" key="1">
    <citation type="submission" date="2024-06" db="EMBL/GenBank/DDBJ databases">
        <title>Micromonospora sp. strain HUAS YX12 genome sequences.</title>
        <authorList>
            <person name="Mo P."/>
        </authorList>
    </citation>
    <scope>NUCLEOTIDE SEQUENCE</scope>
    <source>
        <strain evidence="1">HUAS YX12</strain>
    </source>
</reference>
<accession>A0AAU7QUP7</accession>
<sequence length="131" mass="14645">MIRHRLDAPSYQLACDLAGAGLLRRLPAAETVLRVLTVGVWDNYTAGVYLAADRDNRIRYVGSAIRSGSDPVSDRIGEHMRCGRADEWTRLMLVPLRADLSVDRVRRIEGAIGRVLRPMDNHRLPTLSGRP</sequence>
<protein>
    <recommendedName>
        <fullName evidence="2">GIY-YIG domain-containing protein</fullName>
    </recommendedName>
</protein>
<dbReference type="AlphaFoldDB" id="A0AAU7QUP7"/>
<gene>
    <name evidence="1" type="ORF">ABIH81_19215</name>
</gene>